<feature type="transmembrane region" description="Helical" evidence="8">
    <location>
        <begin position="135"/>
        <end position="155"/>
    </location>
</feature>
<dbReference type="EMBL" id="DQVM01000076">
    <property type="protein sequence ID" value="HIQ29691.1"/>
    <property type="molecule type" value="Genomic_DNA"/>
</dbReference>
<comment type="caution">
    <text evidence="8">Lacks conserved residue(s) required for the propagation of feature annotation.</text>
</comment>
<sequence length="283" mass="30350">MSRVFLMLDKIIHYILLFGISIGVLMLSLLLVTVVTDGWGRLSLGFLTNPPSANPDKAGIAPAFWGSVWVVGLAALISLPLGIATALYLTEFSRHERLNKIIYFNITNLAGVPSVVYGLVGLSFLTYTLGLGRSVIAGAITLAFLILPVIIVASIEAIKAVPELHKLGAYALGANKLQVIARVILPQSLPGALTGGILAVSRALGEAAPLLVISGLLFTRKTPAGLLDQFTVLPLQIFNWVSRPQTAFRELSAAAIIVLLILLLLMNMSAVILRNRLQRRVVE</sequence>
<dbReference type="PANTHER" id="PTHR43470:SF5">
    <property type="entry name" value="PHOSPHATE TRANSPORT SYSTEM PERMEASE PROTEIN PSTA"/>
    <property type="match status" value="1"/>
</dbReference>
<gene>
    <name evidence="10" type="primary">pstA</name>
    <name evidence="10" type="ORF">EYH45_03905</name>
</gene>
<feature type="transmembrane region" description="Helical" evidence="8">
    <location>
        <begin position="64"/>
        <end position="89"/>
    </location>
</feature>
<dbReference type="GO" id="GO:0005315">
    <property type="term" value="F:phosphate transmembrane transporter activity"/>
    <property type="evidence" value="ECO:0007669"/>
    <property type="project" value="InterPro"/>
</dbReference>
<feature type="transmembrane region" description="Helical" evidence="8">
    <location>
        <begin position="12"/>
        <end position="35"/>
    </location>
</feature>
<name>A0A832ZWE3_CALS0</name>
<dbReference type="InterPro" id="IPR005672">
    <property type="entry name" value="Phosphate_PstA"/>
</dbReference>
<dbReference type="GO" id="GO:0005886">
    <property type="term" value="C:plasma membrane"/>
    <property type="evidence" value="ECO:0007669"/>
    <property type="project" value="UniProtKB-SubCell"/>
</dbReference>
<evidence type="ECO:0000256" key="5">
    <source>
        <dbReference type="ARBA" id="ARBA00022692"/>
    </source>
</evidence>
<keyword evidence="4 8" id="KW-1003">Cell membrane</keyword>
<evidence type="ECO:0000256" key="2">
    <source>
        <dbReference type="ARBA" id="ARBA00007069"/>
    </source>
</evidence>
<dbReference type="Gene3D" id="1.10.3720.10">
    <property type="entry name" value="MetI-like"/>
    <property type="match status" value="1"/>
</dbReference>
<dbReference type="AlphaFoldDB" id="A0A832ZWE3"/>
<feature type="domain" description="ABC transmembrane type-1" evidence="9">
    <location>
        <begin position="64"/>
        <end position="269"/>
    </location>
</feature>
<dbReference type="InterPro" id="IPR035906">
    <property type="entry name" value="MetI-like_sf"/>
</dbReference>
<comment type="subcellular location">
    <subcellularLocation>
        <location evidence="1 8">Cell membrane</location>
        <topology evidence="1 8">Multi-pass membrane protein</topology>
    </subcellularLocation>
</comment>
<evidence type="ECO:0000313" key="10">
    <source>
        <dbReference type="EMBL" id="HIQ29691.1"/>
    </source>
</evidence>
<comment type="similarity">
    <text evidence="2 8">Belongs to the binding-protein-dependent transport system permease family. CysTW subfamily.</text>
</comment>
<keyword evidence="7 8" id="KW-0472">Membrane</keyword>
<organism evidence="10 11">
    <name type="scientific">Caldiarchaeum subterraneum</name>
    <dbReference type="NCBI Taxonomy" id="311458"/>
    <lineage>
        <taxon>Archaea</taxon>
        <taxon>Nitrososphaerota</taxon>
        <taxon>Candidatus Caldarchaeales</taxon>
        <taxon>Candidatus Caldarchaeaceae</taxon>
        <taxon>Candidatus Caldarchaeum</taxon>
    </lineage>
</organism>
<keyword evidence="5 8" id="KW-0812">Transmembrane</keyword>
<dbReference type="Pfam" id="PF00528">
    <property type="entry name" value="BPD_transp_1"/>
    <property type="match status" value="1"/>
</dbReference>
<dbReference type="CDD" id="cd06261">
    <property type="entry name" value="TM_PBP2"/>
    <property type="match status" value="1"/>
</dbReference>
<reference evidence="10" key="1">
    <citation type="journal article" date="2020" name="ISME J.">
        <title>Gammaproteobacteria mediating utilization of methyl-, sulfur- and petroleum organic compounds in deep ocean hydrothermal plumes.</title>
        <authorList>
            <person name="Zhou Z."/>
            <person name="Liu Y."/>
            <person name="Pan J."/>
            <person name="Cron B.R."/>
            <person name="Toner B.M."/>
            <person name="Anantharaman K."/>
            <person name="Breier J.A."/>
            <person name="Dick G.J."/>
            <person name="Li M."/>
        </authorList>
    </citation>
    <scope>NUCLEOTIDE SEQUENCE</scope>
    <source>
        <strain evidence="10">SZUA-1515</strain>
    </source>
</reference>
<protein>
    <recommendedName>
        <fullName evidence="8">Phosphate transport system permease protein PstA</fullName>
    </recommendedName>
</protein>
<evidence type="ECO:0000256" key="6">
    <source>
        <dbReference type="ARBA" id="ARBA00022989"/>
    </source>
</evidence>
<dbReference type="GO" id="GO:0035435">
    <property type="term" value="P:phosphate ion transmembrane transport"/>
    <property type="evidence" value="ECO:0007669"/>
    <property type="project" value="InterPro"/>
</dbReference>
<accession>A0A832ZWE3</accession>
<evidence type="ECO:0000256" key="8">
    <source>
        <dbReference type="RuleBase" id="RU363043"/>
    </source>
</evidence>
<dbReference type="PROSITE" id="PS50928">
    <property type="entry name" value="ABC_TM1"/>
    <property type="match status" value="1"/>
</dbReference>
<evidence type="ECO:0000256" key="3">
    <source>
        <dbReference type="ARBA" id="ARBA00022448"/>
    </source>
</evidence>
<evidence type="ECO:0000256" key="1">
    <source>
        <dbReference type="ARBA" id="ARBA00004651"/>
    </source>
</evidence>
<keyword evidence="6 8" id="KW-1133">Transmembrane helix</keyword>
<dbReference type="NCBIfam" id="TIGR00974">
    <property type="entry name" value="3a0107s02c"/>
    <property type="match status" value="1"/>
</dbReference>
<dbReference type="InterPro" id="IPR000515">
    <property type="entry name" value="MetI-like"/>
</dbReference>
<keyword evidence="3" id="KW-0813">Transport</keyword>
<evidence type="ECO:0000256" key="7">
    <source>
        <dbReference type="ARBA" id="ARBA00023136"/>
    </source>
</evidence>
<evidence type="ECO:0000313" key="11">
    <source>
        <dbReference type="Proteomes" id="UP000608579"/>
    </source>
</evidence>
<proteinExistence type="inferred from homology"/>
<feature type="transmembrane region" description="Helical" evidence="8">
    <location>
        <begin position="253"/>
        <end position="273"/>
    </location>
</feature>
<evidence type="ECO:0000259" key="9">
    <source>
        <dbReference type="PROSITE" id="PS50928"/>
    </source>
</evidence>
<dbReference type="PANTHER" id="PTHR43470">
    <property type="entry name" value="PHOSPHATE TRANSPORT SYSTEM PERMEASE PROTEIN PSTA-RELATED"/>
    <property type="match status" value="1"/>
</dbReference>
<evidence type="ECO:0000256" key="4">
    <source>
        <dbReference type="ARBA" id="ARBA00022475"/>
    </source>
</evidence>
<feature type="transmembrane region" description="Helical" evidence="8">
    <location>
        <begin position="101"/>
        <end position="129"/>
    </location>
</feature>
<comment type="caution">
    <text evidence="10">The sequence shown here is derived from an EMBL/GenBank/DDBJ whole genome shotgun (WGS) entry which is preliminary data.</text>
</comment>
<dbReference type="Proteomes" id="UP000608579">
    <property type="component" value="Unassembled WGS sequence"/>
</dbReference>
<dbReference type="SUPFAM" id="SSF161098">
    <property type="entry name" value="MetI-like"/>
    <property type="match status" value="1"/>
</dbReference>